<dbReference type="OrthoDB" id="10053569at2759"/>
<keyword evidence="11 12" id="KW-0472">Membrane</keyword>
<keyword evidence="12" id="KW-0812">Transmembrane</keyword>
<dbReference type="Pfam" id="PF01494">
    <property type="entry name" value="FAD_binding_3"/>
    <property type="match status" value="1"/>
</dbReference>
<evidence type="ECO:0000256" key="7">
    <source>
        <dbReference type="ARBA" id="ARBA00023002"/>
    </source>
</evidence>
<dbReference type="InterPro" id="IPR002938">
    <property type="entry name" value="FAD-bd"/>
</dbReference>
<dbReference type="Gene3D" id="3.50.50.60">
    <property type="entry name" value="FAD/NAD(P)-binding domain"/>
    <property type="match status" value="1"/>
</dbReference>
<comment type="subcellular location">
    <subcellularLocation>
        <location evidence="11">Mitochondrion outer membrane</location>
    </subcellularLocation>
</comment>
<dbReference type="PRINTS" id="PR00420">
    <property type="entry name" value="RNGMNOXGNASE"/>
</dbReference>
<keyword evidence="2 11" id="KW-0285">Flavoprotein</keyword>
<dbReference type="InterPro" id="IPR036188">
    <property type="entry name" value="FAD/NAD-bd_sf"/>
</dbReference>
<dbReference type="RefSeq" id="XP_017987469.1">
    <property type="nucleotide sequence ID" value="XM_018131953.1"/>
</dbReference>
<gene>
    <name evidence="11" type="primary">BNA4</name>
    <name evidence="14" type="ORF">AW171_hschr42366</name>
</gene>
<dbReference type="GO" id="GO:0005741">
    <property type="term" value="C:mitochondrial outer membrane"/>
    <property type="evidence" value="ECO:0007669"/>
    <property type="project" value="UniProtKB-SubCell"/>
</dbReference>
<dbReference type="FunFam" id="3.50.50.60:FF:000129">
    <property type="entry name" value="Kynurenine 3-monooxygenase"/>
    <property type="match status" value="1"/>
</dbReference>
<evidence type="ECO:0000256" key="1">
    <source>
        <dbReference type="ARBA" id="ARBA00001974"/>
    </source>
</evidence>
<dbReference type="SUPFAM" id="SSF51905">
    <property type="entry name" value="FAD/NAD(P)-binding domain"/>
    <property type="match status" value="1"/>
</dbReference>
<dbReference type="UniPathway" id="UPA00253">
    <property type="reaction ID" value="UER00328"/>
</dbReference>
<dbReference type="GO" id="GO:0034354">
    <property type="term" value="P:'de novo' NAD+ biosynthetic process from L-tryptophan"/>
    <property type="evidence" value="ECO:0007669"/>
    <property type="project" value="UniProtKB-UniRule"/>
</dbReference>
<comment type="similarity">
    <text evidence="11">Belongs to the aromatic-ring hydroxylase family. KMO subfamily.</text>
</comment>
<keyword evidence="7 11" id="KW-0560">Oxidoreductase</keyword>
<dbReference type="PANTHER" id="PTHR46028:SF2">
    <property type="entry name" value="KYNURENINE 3-MONOOXYGENASE"/>
    <property type="match status" value="1"/>
</dbReference>
<sequence>MSEGNSVAVIGSGLVGCFAALALQRKGYNVSLFDYREDPREKPNNEGNLRSINLVVSARGIEALTELTPDILEPVLQDSCELEGRMIHKMNGSQERQIYGLFGETLQAVDRFKLNNRLLDEITKVDDIKVYFQHKLRKLDLYGEKVIGVFETEDDNIVEYEFDFALGCDGAYSTSRSQLQRYTRMDYAQDYMDCFYVHLSIPPADEKGTPKITPNYLHIWPRTDHMLIAIVNPDGSFTSTFFGPWRLASELNSREKIKSFLMDNFPDAMELMGIENALDAFENNIKGALMCVQCHPYHSPDGKMIILGDAAHSMVPFYGQGMNCGFEDVRILLQLLEKHEFNRVAAFEEYSATRHKDLVAITQLAKDNYYEMSHNVATKLHMFKMKLNWVLGKVLRDGWLPLYTMVSFRAEIPYHKAIAINRRQNLILKFVQTLLVPIIAFGGYKSFVGIYGLVKKISKQ</sequence>
<dbReference type="EMBL" id="CP014244">
    <property type="protein sequence ID" value="AMD20473.1"/>
    <property type="molecule type" value="Genomic_DNA"/>
</dbReference>
<comment type="function">
    <text evidence="11">Catalyzes the hydroxylation of L-kynurenine (L-Kyn) to form 3-hydroxy-L-kynurenine (L-3OHKyn). Required for synthesis of quinolinic acid.</text>
</comment>
<dbReference type="STRING" id="45286.A0A109UYS9"/>
<accession>A0A109UYS9</accession>
<evidence type="ECO:0000256" key="5">
    <source>
        <dbReference type="ARBA" id="ARBA00022827"/>
    </source>
</evidence>
<reference evidence="14 15" key="1">
    <citation type="submission" date="2016-01" db="EMBL/GenBank/DDBJ databases">
        <title>Genome sequence of the yeast Holleya sinecauda.</title>
        <authorList>
            <person name="Dietrich F.S."/>
        </authorList>
    </citation>
    <scope>NUCLEOTIDE SEQUENCE [LARGE SCALE GENOMIC DNA]</scope>
    <source>
        <strain evidence="14 15">ATCC 58844</strain>
    </source>
</reference>
<dbReference type="InterPro" id="IPR027545">
    <property type="entry name" value="Kynurenine_monooxygenase"/>
</dbReference>
<comment type="catalytic activity">
    <reaction evidence="10 11">
        <text>L-kynurenine + NADPH + O2 + H(+) = 3-hydroxy-L-kynurenine + NADP(+) + H2O</text>
        <dbReference type="Rhea" id="RHEA:20545"/>
        <dbReference type="ChEBI" id="CHEBI:15377"/>
        <dbReference type="ChEBI" id="CHEBI:15378"/>
        <dbReference type="ChEBI" id="CHEBI:15379"/>
        <dbReference type="ChEBI" id="CHEBI:57783"/>
        <dbReference type="ChEBI" id="CHEBI:57959"/>
        <dbReference type="ChEBI" id="CHEBI:58125"/>
        <dbReference type="ChEBI" id="CHEBI:58349"/>
        <dbReference type="EC" id="1.14.13.9"/>
    </reaction>
</comment>
<comment type="pathway">
    <text evidence="11">Cofactor biosynthesis; NAD(+) biosynthesis; quinolinate from L-kynurenine: step 1/3.</text>
</comment>
<keyword evidence="12" id="KW-1133">Transmembrane helix</keyword>
<dbReference type="Proteomes" id="UP000243052">
    <property type="component" value="Chromosome iv"/>
</dbReference>
<name>A0A109UYS9_9SACH</name>
<evidence type="ECO:0000256" key="10">
    <source>
        <dbReference type="ARBA" id="ARBA00047818"/>
    </source>
</evidence>
<keyword evidence="6 11" id="KW-0521">NADP</keyword>
<keyword evidence="5 11" id="KW-0274">FAD</keyword>
<keyword evidence="8 11" id="KW-0503">Monooxygenase</keyword>
<evidence type="ECO:0000256" key="3">
    <source>
        <dbReference type="ARBA" id="ARBA00022642"/>
    </source>
</evidence>
<dbReference type="GO" id="GO:0006569">
    <property type="term" value="P:L-tryptophan catabolic process"/>
    <property type="evidence" value="ECO:0007669"/>
    <property type="project" value="UniProtKB-UniRule"/>
</dbReference>
<evidence type="ECO:0000259" key="13">
    <source>
        <dbReference type="Pfam" id="PF01494"/>
    </source>
</evidence>
<dbReference type="GO" id="GO:0019805">
    <property type="term" value="P:quinolinate biosynthetic process"/>
    <property type="evidence" value="ECO:0007669"/>
    <property type="project" value="UniProtKB-UniRule"/>
</dbReference>
<dbReference type="HAMAP" id="MF_01971">
    <property type="entry name" value="Kynurenine_monooxygenase"/>
    <property type="match status" value="1"/>
</dbReference>
<evidence type="ECO:0000256" key="12">
    <source>
        <dbReference type="SAM" id="Phobius"/>
    </source>
</evidence>
<evidence type="ECO:0000256" key="8">
    <source>
        <dbReference type="ARBA" id="ARBA00023033"/>
    </source>
</evidence>
<organism evidence="14 15">
    <name type="scientific">Eremothecium sinecaudum</name>
    <dbReference type="NCBI Taxonomy" id="45286"/>
    <lineage>
        <taxon>Eukaryota</taxon>
        <taxon>Fungi</taxon>
        <taxon>Dikarya</taxon>
        <taxon>Ascomycota</taxon>
        <taxon>Saccharomycotina</taxon>
        <taxon>Saccharomycetes</taxon>
        <taxon>Saccharomycetales</taxon>
        <taxon>Saccharomycetaceae</taxon>
        <taxon>Eremothecium</taxon>
    </lineage>
</organism>
<keyword evidence="4 11" id="KW-1000">Mitochondrion outer membrane</keyword>
<dbReference type="GO" id="GO:0043420">
    <property type="term" value="P:anthranilate metabolic process"/>
    <property type="evidence" value="ECO:0007669"/>
    <property type="project" value="UniProtKB-UniRule"/>
</dbReference>
<keyword evidence="9 11" id="KW-0496">Mitochondrion</keyword>
<feature type="transmembrane region" description="Helical" evidence="12">
    <location>
        <begin position="434"/>
        <end position="454"/>
    </location>
</feature>
<evidence type="ECO:0000256" key="11">
    <source>
        <dbReference type="HAMAP-Rule" id="MF_03018"/>
    </source>
</evidence>
<comment type="cofactor">
    <cofactor evidence="1 11">
        <name>FAD</name>
        <dbReference type="ChEBI" id="CHEBI:57692"/>
    </cofactor>
</comment>
<feature type="domain" description="FAD-binding" evidence="13">
    <location>
        <begin position="6"/>
        <end position="356"/>
    </location>
</feature>
<evidence type="ECO:0000256" key="6">
    <source>
        <dbReference type="ARBA" id="ARBA00022857"/>
    </source>
</evidence>
<dbReference type="GeneID" id="28723719"/>
<evidence type="ECO:0000313" key="15">
    <source>
        <dbReference type="Proteomes" id="UP000243052"/>
    </source>
</evidence>
<dbReference type="PANTHER" id="PTHR46028">
    <property type="entry name" value="KYNURENINE 3-MONOOXYGENASE"/>
    <property type="match status" value="1"/>
</dbReference>
<evidence type="ECO:0000313" key="14">
    <source>
        <dbReference type="EMBL" id="AMD20473.1"/>
    </source>
</evidence>
<proteinExistence type="inferred from homology"/>
<dbReference type="EC" id="1.14.13.9" evidence="11"/>
<dbReference type="AlphaFoldDB" id="A0A109UYS9"/>
<keyword evidence="3 11" id="KW-0662">Pyridine nucleotide biosynthesis</keyword>
<dbReference type="GO" id="GO:0071949">
    <property type="term" value="F:FAD binding"/>
    <property type="evidence" value="ECO:0007669"/>
    <property type="project" value="InterPro"/>
</dbReference>
<dbReference type="GO" id="GO:0004502">
    <property type="term" value="F:kynurenine 3-monooxygenase activity"/>
    <property type="evidence" value="ECO:0007669"/>
    <property type="project" value="UniProtKB-UniRule"/>
</dbReference>
<protein>
    <recommendedName>
        <fullName evidence="11">Kynurenine 3-monooxygenase</fullName>
        <ecNumber evidence="11">1.14.13.9</ecNumber>
    </recommendedName>
    <alternativeName>
        <fullName evidence="11">Biosynthesis of nicotinic acid protein 4</fullName>
    </alternativeName>
    <alternativeName>
        <fullName evidence="11">Kynurenine 3-hydroxylase</fullName>
    </alternativeName>
</protein>
<evidence type="ECO:0000256" key="2">
    <source>
        <dbReference type="ARBA" id="ARBA00022630"/>
    </source>
</evidence>
<dbReference type="GO" id="GO:0070189">
    <property type="term" value="P:kynurenine metabolic process"/>
    <property type="evidence" value="ECO:0007669"/>
    <property type="project" value="TreeGrafter"/>
</dbReference>
<keyword evidence="15" id="KW-1185">Reference proteome</keyword>
<evidence type="ECO:0000256" key="4">
    <source>
        <dbReference type="ARBA" id="ARBA00022787"/>
    </source>
</evidence>
<evidence type="ECO:0000256" key="9">
    <source>
        <dbReference type="ARBA" id="ARBA00023128"/>
    </source>
</evidence>